<dbReference type="EMBL" id="CP157948">
    <property type="protein sequence ID" value="XBS90134.1"/>
    <property type="molecule type" value="Genomic_DNA"/>
</dbReference>
<dbReference type="InterPro" id="IPR036388">
    <property type="entry name" value="WH-like_DNA-bd_sf"/>
</dbReference>
<dbReference type="CDD" id="cd00383">
    <property type="entry name" value="trans_reg_C"/>
    <property type="match status" value="1"/>
</dbReference>
<dbReference type="InterPro" id="IPR019734">
    <property type="entry name" value="TPR_rpt"/>
</dbReference>
<evidence type="ECO:0000259" key="4">
    <source>
        <dbReference type="PROSITE" id="PS51755"/>
    </source>
</evidence>
<dbReference type="PANTHER" id="PTHR12558">
    <property type="entry name" value="CELL DIVISION CYCLE 16,23,27"/>
    <property type="match status" value="1"/>
</dbReference>
<dbReference type="Pfam" id="PF13432">
    <property type="entry name" value="TPR_16"/>
    <property type="match status" value="3"/>
</dbReference>
<proteinExistence type="predicted"/>
<evidence type="ECO:0000256" key="2">
    <source>
        <dbReference type="PROSITE-ProRule" id="PRU00339"/>
    </source>
</evidence>
<evidence type="ECO:0000256" key="1">
    <source>
        <dbReference type="ARBA" id="ARBA00023125"/>
    </source>
</evidence>
<dbReference type="GO" id="GO:0003677">
    <property type="term" value="F:DNA binding"/>
    <property type="evidence" value="ECO:0007669"/>
    <property type="project" value="UniProtKB-UniRule"/>
</dbReference>
<dbReference type="SUPFAM" id="SSF46894">
    <property type="entry name" value="C-terminal effector domain of the bipartite response regulators"/>
    <property type="match status" value="1"/>
</dbReference>
<dbReference type="SMART" id="SM00028">
    <property type="entry name" value="TPR"/>
    <property type="match status" value="3"/>
</dbReference>
<evidence type="ECO:0000313" key="5">
    <source>
        <dbReference type="EMBL" id="XBS90134.1"/>
    </source>
</evidence>
<dbReference type="SUPFAM" id="SSF48452">
    <property type="entry name" value="TPR-like"/>
    <property type="match status" value="2"/>
</dbReference>
<dbReference type="InterPro" id="IPR001867">
    <property type="entry name" value="OmpR/PhoB-type_DNA-bd"/>
</dbReference>
<dbReference type="AlphaFoldDB" id="A0AAU7QM63"/>
<keyword evidence="1 3" id="KW-0238">DNA-binding</keyword>
<dbReference type="PROSITE" id="PS51755">
    <property type="entry name" value="OMPR_PHOB"/>
    <property type="match status" value="1"/>
</dbReference>
<dbReference type="SMART" id="SM00862">
    <property type="entry name" value="Trans_reg_C"/>
    <property type="match status" value="1"/>
</dbReference>
<feature type="DNA-binding region" description="OmpR/PhoB-type" evidence="3">
    <location>
        <begin position="1"/>
        <end position="99"/>
    </location>
</feature>
<reference evidence="5" key="1">
    <citation type="submission" date="2024-06" db="EMBL/GenBank/DDBJ databases">
        <authorList>
            <person name="Sun Y."/>
        </authorList>
    </citation>
    <scope>NUCLEOTIDE SEQUENCE</scope>
    <source>
        <strain evidence="5">IGA1.0</strain>
    </source>
</reference>
<dbReference type="GO" id="GO:0006355">
    <property type="term" value="P:regulation of DNA-templated transcription"/>
    <property type="evidence" value="ECO:0007669"/>
    <property type="project" value="InterPro"/>
</dbReference>
<dbReference type="InterPro" id="IPR011990">
    <property type="entry name" value="TPR-like_helical_dom_sf"/>
</dbReference>
<dbReference type="Pfam" id="PF00486">
    <property type="entry name" value="Trans_reg_C"/>
    <property type="match status" value="1"/>
</dbReference>
<evidence type="ECO:0000256" key="3">
    <source>
        <dbReference type="PROSITE-ProRule" id="PRU01091"/>
    </source>
</evidence>
<dbReference type="PANTHER" id="PTHR12558:SF13">
    <property type="entry name" value="CELL DIVISION CYCLE PROTEIN 27 HOMOLOG"/>
    <property type="match status" value="1"/>
</dbReference>
<organism evidence="5">
    <name type="scientific">Rhodanobacter sp. IGA1.0</name>
    <dbReference type="NCBI Taxonomy" id="3158582"/>
    <lineage>
        <taxon>Bacteria</taxon>
        <taxon>Pseudomonadati</taxon>
        <taxon>Pseudomonadota</taxon>
        <taxon>Gammaproteobacteria</taxon>
        <taxon>Lysobacterales</taxon>
        <taxon>Rhodanobacteraceae</taxon>
        <taxon>Rhodanobacter</taxon>
    </lineage>
</organism>
<accession>A0AAU7QM63</accession>
<dbReference type="RefSeq" id="WP_040673543.1">
    <property type="nucleotide sequence ID" value="NZ_CP157948.1"/>
</dbReference>
<dbReference type="GO" id="GO:0000160">
    <property type="term" value="P:phosphorelay signal transduction system"/>
    <property type="evidence" value="ECO:0007669"/>
    <property type="project" value="InterPro"/>
</dbReference>
<name>A0AAU7QM63_9GAMM</name>
<protein>
    <submittedName>
        <fullName evidence="5">Winged helix-turn-helix domain-containing protein</fullName>
    </submittedName>
</protein>
<dbReference type="Gene3D" id="1.25.40.10">
    <property type="entry name" value="Tetratricopeptide repeat domain"/>
    <property type="match status" value="2"/>
</dbReference>
<keyword evidence="2" id="KW-0802">TPR repeat</keyword>
<feature type="repeat" description="TPR" evidence="2">
    <location>
        <begin position="222"/>
        <end position="255"/>
    </location>
</feature>
<gene>
    <name evidence="5" type="ORF">ABNK63_00390</name>
</gene>
<feature type="repeat" description="TPR" evidence="2">
    <location>
        <begin position="358"/>
        <end position="391"/>
    </location>
</feature>
<dbReference type="Gene3D" id="1.10.10.10">
    <property type="entry name" value="Winged helix-like DNA-binding domain superfamily/Winged helix DNA-binding domain"/>
    <property type="match status" value="1"/>
</dbReference>
<sequence length="514" mass="55568">MTRMRLLDLIVDTASQRVTRDGVALNVAGLNFRLLACLLASGDAVVDIDTLMAEVWAPAVVNEETVTQRVKLLRQALGDDSRQPRYIRSVRGKGYQLCRAPEPAEPGRKPSRPWLAAGSALILVLAGAGFWLASSRSAAPDPVSPLVRRAAYYAVIGQPENNERALSLYQQALQANPDDTRAMLGLSRASSARACLFNGGRADIAQGEAMARRVLARDPRNAAAWAALGYAQDCAGRIDDAIAGYDRAIALDPADNATRASVAYLYQEKGRLADALRLNLQVPAEAPRVRFRDTQVARELELLGFTAAADARFAKIFQLDPDNVFNNIAWPRSLYTQGRHGDARVALATALSRHTPHPDLLVLQGELALQGGDRAGAVAAFRKAVALRPEATLPQTLLALYGEPRVANARIDQRIAELTSELRQGQPWPGSMLEIAILELAHGNRNGAVAAIARAIDAGYRDRAYLQVSPLFAALAGDPDFARQLARINDDVTRQRQQVLAADWKPAGLPPATP</sequence>
<dbReference type="PROSITE" id="PS50005">
    <property type="entry name" value="TPR"/>
    <property type="match status" value="2"/>
</dbReference>
<feature type="domain" description="OmpR/PhoB-type" evidence="4">
    <location>
        <begin position="1"/>
        <end position="99"/>
    </location>
</feature>
<dbReference type="InterPro" id="IPR016032">
    <property type="entry name" value="Sig_transdc_resp-reg_C-effctor"/>
</dbReference>